<dbReference type="AlphaFoldDB" id="A0A5D0U6H4"/>
<evidence type="ECO:0000256" key="8">
    <source>
        <dbReference type="SAM" id="Phobius"/>
    </source>
</evidence>
<sequence>MTAHRALSGLQGVHGLDDLEVYLGAVGSFRHGFGLYTFHTVGIGDAFTYPPFAALVIMPLTFIPYGWAAVLWTCACLACTALIAVVSGREVARNQAPGVLGDAVLSSGLVLSAIAVSAPLASNLRFGQISFLIAALVLADLLCLRRTRAGGVLVGVAAAIKLTPLIFVPYLWLTGRRAVGVAAAAFAACAVVAWASMSHESGEFWLSVIFQGDEVHAFASKGNISLDAALRRLGLHGGVHRAVWVPLCLAVVVISLRRAALASRAGDHFAAAIVIGAASLVVSPISWTHHQIWLVLAAFAVVRRPERRLFERRFPVQALWAAAVLSIMTLPLAELRPWLAIAVAVLVPFQRPEPRIAEPMPPLAIGAKVGVS</sequence>
<evidence type="ECO:0000313" key="10">
    <source>
        <dbReference type="Proteomes" id="UP000322634"/>
    </source>
</evidence>
<feature type="transmembrane region" description="Helical" evidence="8">
    <location>
        <begin position="65"/>
        <end position="87"/>
    </location>
</feature>
<keyword evidence="3" id="KW-0808">Transferase</keyword>
<feature type="transmembrane region" description="Helical" evidence="8">
    <location>
        <begin position="239"/>
        <end position="257"/>
    </location>
</feature>
<keyword evidence="4 8" id="KW-0812">Transmembrane</keyword>
<feature type="transmembrane region" description="Helical" evidence="8">
    <location>
        <begin position="178"/>
        <end position="197"/>
    </location>
</feature>
<evidence type="ECO:0000256" key="4">
    <source>
        <dbReference type="ARBA" id="ARBA00022692"/>
    </source>
</evidence>
<evidence type="ECO:0000256" key="1">
    <source>
        <dbReference type="ARBA" id="ARBA00004651"/>
    </source>
</evidence>
<keyword evidence="6 8" id="KW-0472">Membrane</keyword>
<feature type="transmembrane region" description="Helical" evidence="8">
    <location>
        <begin position="269"/>
        <end position="302"/>
    </location>
</feature>
<accession>A0A5D0U6H4</accession>
<feature type="transmembrane region" description="Helical" evidence="8">
    <location>
        <begin position="99"/>
        <end position="120"/>
    </location>
</feature>
<keyword evidence="10" id="KW-1185">Reference proteome</keyword>
<comment type="similarity">
    <text evidence="7">Belongs to the glycosyltransferase 87 family.</text>
</comment>
<dbReference type="InterPro" id="IPR018584">
    <property type="entry name" value="GT87"/>
</dbReference>
<dbReference type="GO" id="GO:0016758">
    <property type="term" value="F:hexosyltransferase activity"/>
    <property type="evidence" value="ECO:0007669"/>
    <property type="project" value="InterPro"/>
</dbReference>
<proteinExistence type="inferred from homology"/>
<keyword evidence="5 8" id="KW-1133">Transmembrane helix</keyword>
<name>A0A5D0U6H4_9ACTN</name>
<evidence type="ECO:0000256" key="3">
    <source>
        <dbReference type="ARBA" id="ARBA00022679"/>
    </source>
</evidence>
<evidence type="ECO:0000256" key="2">
    <source>
        <dbReference type="ARBA" id="ARBA00022475"/>
    </source>
</evidence>
<dbReference type="Proteomes" id="UP000322634">
    <property type="component" value="Unassembled WGS sequence"/>
</dbReference>
<protein>
    <submittedName>
        <fullName evidence="9">DUF2029 domain-containing protein</fullName>
    </submittedName>
</protein>
<dbReference type="GO" id="GO:0005886">
    <property type="term" value="C:plasma membrane"/>
    <property type="evidence" value="ECO:0007669"/>
    <property type="project" value="UniProtKB-SubCell"/>
</dbReference>
<gene>
    <name evidence="9" type="ORF">FXF65_22225</name>
</gene>
<dbReference type="OrthoDB" id="9774600at2"/>
<dbReference type="EMBL" id="VSFF01000008">
    <property type="protein sequence ID" value="TYC13222.1"/>
    <property type="molecule type" value="Genomic_DNA"/>
</dbReference>
<organism evidence="9 10">
    <name type="scientific">Actinomadura syzygii</name>
    <dbReference type="NCBI Taxonomy" id="1427538"/>
    <lineage>
        <taxon>Bacteria</taxon>
        <taxon>Bacillati</taxon>
        <taxon>Actinomycetota</taxon>
        <taxon>Actinomycetes</taxon>
        <taxon>Streptosporangiales</taxon>
        <taxon>Thermomonosporaceae</taxon>
        <taxon>Actinomadura</taxon>
    </lineage>
</organism>
<feature type="transmembrane region" description="Helical" evidence="8">
    <location>
        <begin position="151"/>
        <end position="172"/>
    </location>
</feature>
<evidence type="ECO:0000256" key="6">
    <source>
        <dbReference type="ARBA" id="ARBA00023136"/>
    </source>
</evidence>
<evidence type="ECO:0000256" key="7">
    <source>
        <dbReference type="ARBA" id="ARBA00024033"/>
    </source>
</evidence>
<comment type="subcellular location">
    <subcellularLocation>
        <location evidence="1">Cell membrane</location>
        <topology evidence="1">Multi-pass membrane protein</topology>
    </subcellularLocation>
</comment>
<evidence type="ECO:0000256" key="5">
    <source>
        <dbReference type="ARBA" id="ARBA00022989"/>
    </source>
</evidence>
<keyword evidence="2" id="KW-1003">Cell membrane</keyword>
<comment type="caution">
    <text evidence="9">The sequence shown here is derived from an EMBL/GenBank/DDBJ whole genome shotgun (WGS) entry which is preliminary data.</text>
</comment>
<reference evidence="9 10" key="1">
    <citation type="submission" date="2019-08" db="EMBL/GenBank/DDBJ databases">
        <title>Actinomadura sp. nov. CYP1-5 isolated from mountain soil.</title>
        <authorList>
            <person name="Songsumanus A."/>
            <person name="Kuncharoen N."/>
            <person name="Kudo T."/>
            <person name="Yuki M."/>
            <person name="Igarashi Y."/>
            <person name="Tanasupawat S."/>
        </authorList>
    </citation>
    <scope>NUCLEOTIDE SEQUENCE [LARGE SCALE GENOMIC DNA]</scope>
    <source>
        <strain evidence="9 10">GKU157</strain>
    </source>
</reference>
<dbReference type="RefSeq" id="WP_148351916.1">
    <property type="nucleotide sequence ID" value="NZ_JBHSBF010000034.1"/>
</dbReference>
<evidence type="ECO:0000313" key="9">
    <source>
        <dbReference type="EMBL" id="TYC13222.1"/>
    </source>
</evidence>
<dbReference type="Pfam" id="PF09594">
    <property type="entry name" value="GT87"/>
    <property type="match status" value="1"/>
</dbReference>